<feature type="compositionally biased region" description="Polar residues" evidence="1">
    <location>
        <begin position="152"/>
        <end position="174"/>
    </location>
</feature>
<accession>A0AAD9WPS9</accession>
<feature type="compositionally biased region" description="Polar residues" evidence="1">
    <location>
        <begin position="119"/>
        <end position="134"/>
    </location>
</feature>
<feature type="compositionally biased region" description="Basic and acidic residues" evidence="1">
    <location>
        <begin position="107"/>
        <end position="118"/>
    </location>
</feature>
<dbReference type="PANTHER" id="PTHR33785">
    <property type="entry name" value="OS06G0550800 PROTEIN"/>
    <property type="match status" value="1"/>
</dbReference>
<evidence type="ECO:0000256" key="1">
    <source>
        <dbReference type="SAM" id="MobiDB-lite"/>
    </source>
</evidence>
<dbReference type="EMBL" id="JANJYI010000008">
    <property type="protein sequence ID" value="KAK2638911.1"/>
    <property type="molecule type" value="Genomic_DNA"/>
</dbReference>
<feature type="region of interest" description="Disordered" evidence="1">
    <location>
        <begin position="100"/>
        <end position="186"/>
    </location>
</feature>
<dbReference type="AlphaFoldDB" id="A0AAD9WPS9"/>
<sequence length="362" mass="40666">MNPHVGRFQFSEAMEPNFGDPFESSSSPSGDEEAANDLLEECWFFDNLFQRKTRMLRCYSDPCCAPSSKEIFTKNSDSQNKIISGDGDGVVQRNLIRAPSLPPCVGRKMEENHQEKESSNGGKTNKFLTRQSSLPKPASAGKNDATKEKKSSATMSKSNNGQFPRSNLHRTPSLPSYFGKEDKESEARMSNLIHQAFSTSSNILPKSHTSKGLTRSYSISRYQPPRSSEAERHHNNMNGSNKDISRRCLINQNKSRKKSTSDLDSEEVQGFKDLGFTFEKQELSPSVVNILPGLQEKNNNNNREVKLRRPYMSEAWLSNNFAPPPPPPPPIPNWATKNSAQDMKAQIKFWARVVASNVQQEC</sequence>
<proteinExistence type="predicted"/>
<keyword evidence="3" id="KW-1185">Reference proteome</keyword>
<evidence type="ECO:0000313" key="2">
    <source>
        <dbReference type="EMBL" id="KAK2638911.1"/>
    </source>
</evidence>
<comment type="caution">
    <text evidence="2">The sequence shown here is derived from an EMBL/GenBank/DDBJ whole genome shotgun (WGS) entry which is preliminary data.</text>
</comment>
<dbReference type="PANTHER" id="PTHR33785:SF5">
    <property type="entry name" value="SERINE_ARGININE REPETITIVE MATRIX PROTEIN"/>
    <property type="match status" value="1"/>
</dbReference>
<feature type="compositionally biased region" description="Polar residues" evidence="1">
    <location>
        <begin position="210"/>
        <end position="221"/>
    </location>
</feature>
<protein>
    <submittedName>
        <fullName evidence="2">Uncharacterized protein</fullName>
    </submittedName>
</protein>
<name>A0AAD9WPS9_9ROSI</name>
<feature type="region of interest" description="Disordered" evidence="1">
    <location>
        <begin position="1"/>
        <end position="33"/>
    </location>
</feature>
<reference evidence="2" key="1">
    <citation type="journal article" date="2023" name="Plant J.">
        <title>Genome sequences and population genomics provide insights into the demographic history, inbreeding, and mutation load of two 'living fossil' tree species of Dipteronia.</title>
        <authorList>
            <person name="Feng Y."/>
            <person name="Comes H.P."/>
            <person name="Chen J."/>
            <person name="Zhu S."/>
            <person name="Lu R."/>
            <person name="Zhang X."/>
            <person name="Li P."/>
            <person name="Qiu J."/>
            <person name="Olsen K.M."/>
            <person name="Qiu Y."/>
        </authorList>
    </citation>
    <scope>NUCLEOTIDE SEQUENCE</scope>
    <source>
        <strain evidence="2">KIB01</strain>
    </source>
</reference>
<feature type="region of interest" description="Disordered" evidence="1">
    <location>
        <begin position="202"/>
        <end position="266"/>
    </location>
</feature>
<organism evidence="2 3">
    <name type="scientific">Dipteronia dyeriana</name>
    <dbReference type="NCBI Taxonomy" id="168575"/>
    <lineage>
        <taxon>Eukaryota</taxon>
        <taxon>Viridiplantae</taxon>
        <taxon>Streptophyta</taxon>
        <taxon>Embryophyta</taxon>
        <taxon>Tracheophyta</taxon>
        <taxon>Spermatophyta</taxon>
        <taxon>Magnoliopsida</taxon>
        <taxon>eudicotyledons</taxon>
        <taxon>Gunneridae</taxon>
        <taxon>Pentapetalae</taxon>
        <taxon>rosids</taxon>
        <taxon>malvids</taxon>
        <taxon>Sapindales</taxon>
        <taxon>Sapindaceae</taxon>
        <taxon>Hippocastanoideae</taxon>
        <taxon>Acereae</taxon>
        <taxon>Dipteronia</taxon>
    </lineage>
</organism>
<gene>
    <name evidence="2" type="ORF">Ddye_026706</name>
</gene>
<evidence type="ECO:0000313" key="3">
    <source>
        <dbReference type="Proteomes" id="UP001280121"/>
    </source>
</evidence>
<dbReference type="Proteomes" id="UP001280121">
    <property type="component" value="Unassembled WGS sequence"/>
</dbReference>